<dbReference type="SUPFAM" id="SSF53474">
    <property type="entry name" value="alpha/beta-Hydrolases"/>
    <property type="match status" value="1"/>
</dbReference>
<organism evidence="2 3">
    <name type="scientific">Streptomyces parvus</name>
    <dbReference type="NCBI Taxonomy" id="66428"/>
    <lineage>
        <taxon>Bacteria</taxon>
        <taxon>Bacillati</taxon>
        <taxon>Actinomycetota</taxon>
        <taxon>Actinomycetes</taxon>
        <taxon>Kitasatosporales</taxon>
        <taxon>Streptomycetaceae</taxon>
        <taxon>Streptomyces</taxon>
    </lineage>
</organism>
<proteinExistence type="predicted"/>
<feature type="domain" description="AB hydrolase-1" evidence="1">
    <location>
        <begin position="6"/>
        <end position="226"/>
    </location>
</feature>
<keyword evidence="3" id="KW-1185">Reference proteome</keyword>
<name>A0A5D4JG05_9ACTN</name>
<gene>
    <name evidence="2" type="ORF">FY004_17675</name>
</gene>
<evidence type="ECO:0000313" key="3">
    <source>
        <dbReference type="Proteomes" id="UP000323242"/>
    </source>
</evidence>
<dbReference type="InterPro" id="IPR000073">
    <property type="entry name" value="AB_hydrolase_1"/>
</dbReference>
<reference evidence="2 3" key="1">
    <citation type="submission" date="2019-08" db="EMBL/GenBank/DDBJ databases">
        <title>Draft genome for granaticin producer strain Streptomyces parvus C05.</title>
        <authorList>
            <person name="Gonzalez-Pimentel J.L."/>
        </authorList>
    </citation>
    <scope>NUCLEOTIDE SEQUENCE [LARGE SCALE GENOMIC DNA]</scope>
    <source>
        <strain evidence="2 3">C05</strain>
    </source>
</reference>
<dbReference type="GO" id="GO:0016787">
    <property type="term" value="F:hydrolase activity"/>
    <property type="evidence" value="ECO:0007669"/>
    <property type="project" value="UniProtKB-KW"/>
</dbReference>
<evidence type="ECO:0000259" key="1">
    <source>
        <dbReference type="Pfam" id="PF00561"/>
    </source>
</evidence>
<dbReference type="InterPro" id="IPR050471">
    <property type="entry name" value="AB_hydrolase"/>
</dbReference>
<dbReference type="Proteomes" id="UP000323242">
    <property type="component" value="Unassembled WGS sequence"/>
</dbReference>
<dbReference type="RefSeq" id="WP_109199846.1">
    <property type="nucleotide sequence ID" value="NZ_VSZQ01000088.1"/>
</dbReference>
<dbReference type="Gene3D" id="3.40.50.1820">
    <property type="entry name" value="alpha/beta hydrolase"/>
    <property type="match status" value="1"/>
</dbReference>
<dbReference type="PANTHER" id="PTHR43433:SF5">
    <property type="entry name" value="AB HYDROLASE-1 DOMAIN-CONTAINING PROTEIN"/>
    <property type="match status" value="1"/>
</dbReference>
<evidence type="ECO:0000313" key="2">
    <source>
        <dbReference type="EMBL" id="TYR63275.1"/>
    </source>
</evidence>
<dbReference type="Pfam" id="PF00561">
    <property type="entry name" value="Abhydrolase_1"/>
    <property type="match status" value="1"/>
</dbReference>
<dbReference type="EMBL" id="VSZQ01000088">
    <property type="protein sequence ID" value="TYR63275.1"/>
    <property type="molecule type" value="Genomic_DNA"/>
</dbReference>
<dbReference type="InterPro" id="IPR029058">
    <property type="entry name" value="AB_hydrolase_fold"/>
</dbReference>
<accession>A0A5D4JG05</accession>
<dbReference type="PRINTS" id="PR00111">
    <property type="entry name" value="ABHYDROLASE"/>
</dbReference>
<comment type="caution">
    <text evidence="2">The sequence shown here is derived from an EMBL/GenBank/DDBJ whole genome shotgun (WGS) entry which is preliminary data.</text>
</comment>
<dbReference type="PANTHER" id="PTHR43433">
    <property type="entry name" value="HYDROLASE, ALPHA/BETA FOLD FAMILY PROTEIN"/>
    <property type="match status" value="1"/>
</dbReference>
<protein>
    <submittedName>
        <fullName evidence="2">Alpha/beta fold hydrolase</fullName>
    </submittedName>
</protein>
<dbReference type="AlphaFoldDB" id="A0A5D4JG05"/>
<sequence>MVMGSGAAGRVWHLHQVPALVAAGYQVVTFDSRGLSPEDTGDFTLADMVDDTVALIEHFGFTRCRLVGFSLGAMIVQELLVERPDLVGRAVLMATRGRTDAMRLALSRAERDLYDAKVELPAEYRATVQMMRYLSHRTMDDEDAARYWLEVFEIPEGTMPGLRRQLELDELPDRLPAYRAISTPTLVMGFGDDLLCPPHMVREVADAIPGARYLEVAGCGHLGYMEQSGQVNGHLLEFLAS</sequence>
<keyword evidence="2" id="KW-0378">Hydrolase</keyword>